<comment type="caution">
    <text evidence="1">The sequence shown here is derived from an EMBL/GenBank/DDBJ whole genome shotgun (WGS) entry which is preliminary data.</text>
</comment>
<dbReference type="AlphaFoldDB" id="A0A0F9NLW8"/>
<proteinExistence type="predicted"/>
<dbReference type="EMBL" id="LAZR01003961">
    <property type="protein sequence ID" value="KKN13072.1"/>
    <property type="molecule type" value="Genomic_DNA"/>
</dbReference>
<sequence>MMLKYVEDHWLVREKVLLELDDKVIAIARAVLENGVKWHSEDDTATQEFSDLIIEFIDLNDYTFDEFDFVITWVTHYCAVAEAYHSGILKNPEDVPEDLIK</sequence>
<accession>A0A0F9NLW8</accession>
<name>A0A0F9NLW8_9ZZZZ</name>
<organism evidence="1">
    <name type="scientific">marine sediment metagenome</name>
    <dbReference type="NCBI Taxonomy" id="412755"/>
    <lineage>
        <taxon>unclassified sequences</taxon>
        <taxon>metagenomes</taxon>
        <taxon>ecological metagenomes</taxon>
    </lineage>
</organism>
<protein>
    <submittedName>
        <fullName evidence="1">Uncharacterized protein</fullName>
    </submittedName>
</protein>
<reference evidence="1" key="1">
    <citation type="journal article" date="2015" name="Nature">
        <title>Complex archaea that bridge the gap between prokaryotes and eukaryotes.</title>
        <authorList>
            <person name="Spang A."/>
            <person name="Saw J.H."/>
            <person name="Jorgensen S.L."/>
            <person name="Zaremba-Niedzwiedzka K."/>
            <person name="Martijn J."/>
            <person name="Lind A.E."/>
            <person name="van Eijk R."/>
            <person name="Schleper C."/>
            <person name="Guy L."/>
            <person name="Ettema T.J."/>
        </authorList>
    </citation>
    <scope>NUCLEOTIDE SEQUENCE</scope>
</reference>
<gene>
    <name evidence="1" type="ORF">LCGC14_1009960</name>
</gene>
<evidence type="ECO:0000313" key="1">
    <source>
        <dbReference type="EMBL" id="KKN13072.1"/>
    </source>
</evidence>